<feature type="transmembrane region" description="Helical" evidence="8">
    <location>
        <begin position="43"/>
        <end position="64"/>
    </location>
</feature>
<name>A0A177AMG3_9PEZI</name>
<dbReference type="RefSeq" id="XP_024327954.1">
    <property type="nucleotide sequence ID" value="XM_024464505.1"/>
</dbReference>
<comment type="subcellular location">
    <subcellularLocation>
        <location evidence="1">Membrane</location>
        <topology evidence="1">Multi-pass membrane protein</topology>
    </subcellularLocation>
</comment>
<dbReference type="SUPFAM" id="SSF57756">
    <property type="entry name" value="Retrovirus zinc finger-like domains"/>
    <property type="match status" value="1"/>
</dbReference>
<keyword evidence="6" id="KW-0479">Metal-binding</keyword>
<evidence type="ECO:0000256" key="4">
    <source>
        <dbReference type="ARBA" id="ARBA00023136"/>
    </source>
</evidence>
<dbReference type="InterPro" id="IPR052337">
    <property type="entry name" value="SAT4-like"/>
</dbReference>
<protein>
    <recommendedName>
        <fullName evidence="9">CCHC-type domain-containing protein</fullName>
    </recommendedName>
</protein>
<evidence type="ECO:0000256" key="2">
    <source>
        <dbReference type="ARBA" id="ARBA00022692"/>
    </source>
</evidence>
<dbReference type="Gene3D" id="4.10.60.10">
    <property type="entry name" value="Zinc finger, CCHC-type"/>
    <property type="match status" value="1"/>
</dbReference>
<keyword evidence="3 8" id="KW-1133">Transmembrane helix</keyword>
<dbReference type="Pfam" id="PF00098">
    <property type="entry name" value="zf-CCHC"/>
    <property type="match status" value="1"/>
</dbReference>
<evidence type="ECO:0000256" key="1">
    <source>
        <dbReference type="ARBA" id="ARBA00004141"/>
    </source>
</evidence>
<feature type="compositionally biased region" description="Basic residues" evidence="7">
    <location>
        <begin position="289"/>
        <end position="299"/>
    </location>
</feature>
<keyword evidence="4 8" id="KW-0472">Membrane</keyword>
<dbReference type="GO" id="GO:0016020">
    <property type="term" value="C:membrane"/>
    <property type="evidence" value="ECO:0007669"/>
    <property type="project" value="UniProtKB-SubCell"/>
</dbReference>
<keyword evidence="6" id="KW-0863">Zinc-finger</keyword>
<feature type="compositionally biased region" description="Basic and acidic residues" evidence="7">
    <location>
        <begin position="359"/>
        <end position="369"/>
    </location>
</feature>
<evidence type="ECO:0000256" key="8">
    <source>
        <dbReference type="SAM" id="Phobius"/>
    </source>
</evidence>
<dbReference type="PANTHER" id="PTHR33048:SF163">
    <property type="entry name" value="INTEGRAL MEMBRANE PROTEIN (AFU_ORTHOLOGUE AFUA_8G05510)"/>
    <property type="match status" value="1"/>
</dbReference>
<dbReference type="OrthoDB" id="10017208at2759"/>
<keyword evidence="6" id="KW-0862">Zinc</keyword>
<dbReference type="Pfam" id="PF20684">
    <property type="entry name" value="Fung_rhodopsin"/>
    <property type="match status" value="1"/>
</dbReference>
<dbReference type="GO" id="GO:0003676">
    <property type="term" value="F:nucleic acid binding"/>
    <property type="evidence" value="ECO:0007669"/>
    <property type="project" value="InterPro"/>
</dbReference>
<sequence>MAPSERGWKMIIIVTVLVGLATIATVLRVFARLKRRVTIEMNDYLCFTALFLLYGCSCRCAIGGNGTHFSELSPETLIIFGKIFIANQFTYFALCPVLKISIICFCRCIFSGATFHRISALINWLIGLWAAAIFLTCALQCRPLRGYWDKSVDAVCIDGTTYFIVNQTFNVDPANRQRIAALKYNGAHQRKGQGIRKFVAYLEELEREMEPYTESQRTTHLLTKLHPEMRQRLLEGGYAERSTTHREAVVNILAMLEMNNRWVTEKNPSTDRPNTRENKGTLQGGFPARKGHFNSHKSGNHRERTPFQDRRRSDQQPARKPADTQGARPTQVGNACYNCGRPGHFAKDCRSQHTGPGVRKLDTQLLKRE</sequence>
<dbReference type="PANTHER" id="PTHR33048">
    <property type="entry name" value="PTH11-LIKE INTEGRAL MEMBRANE PROTEIN (AFU_ORTHOLOGUE AFUA_5G11245)"/>
    <property type="match status" value="1"/>
</dbReference>
<evidence type="ECO:0000256" key="7">
    <source>
        <dbReference type="SAM" id="MobiDB-lite"/>
    </source>
</evidence>
<feature type="transmembrane region" description="Helical" evidence="8">
    <location>
        <begin position="12"/>
        <end position="31"/>
    </location>
</feature>
<evidence type="ECO:0000256" key="6">
    <source>
        <dbReference type="PROSITE-ProRule" id="PRU00047"/>
    </source>
</evidence>
<evidence type="ECO:0000313" key="10">
    <source>
        <dbReference type="EMBL" id="OAF62682.1"/>
    </source>
</evidence>
<feature type="domain" description="CCHC-type" evidence="9">
    <location>
        <begin position="336"/>
        <end position="351"/>
    </location>
</feature>
<feature type="region of interest" description="Disordered" evidence="7">
    <location>
        <begin position="263"/>
        <end position="369"/>
    </location>
</feature>
<dbReference type="Proteomes" id="UP000077154">
    <property type="component" value="Unassembled WGS sequence"/>
</dbReference>
<evidence type="ECO:0000259" key="9">
    <source>
        <dbReference type="PROSITE" id="PS50158"/>
    </source>
</evidence>
<organism evidence="10">
    <name type="scientific">Pseudogymnoascus destructans</name>
    <dbReference type="NCBI Taxonomy" id="655981"/>
    <lineage>
        <taxon>Eukaryota</taxon>
        <taxon>Fungi</taxon>
        <taxon>Dikarya</taxon>
        <taxon>Ascomycota</taxon>
        <taxon>Pezizomycotina</taxon>
        <taxon>Leotiomycetes</taxon>
        <taxon>Thelebolales</taxon>
        <taxon>Thelebolaceae</taxon>
        <taxon>Pseudogymnoascus</taxon>
    </lineage>
</organism>
<proteinExistence type="inferred from homology"/>
<evidence type="ECO:0000256" key="5">
    <source>
        <dbReference type="ARBA" id="ARBA00038359"/>
    </source>
</evidence>
<keyword evidence="2 8" id="KW-0812">Transmembrane</keyword>
<feature type="compositionally biased region" description="Basic and acidic residues" evidence="7">
    <location>
        <begin position="300"/>
        <end position="314"/>
    </location>
</feature>
<gene>
    <name evidence="10" type="ORF">VC83_00818</name>
</gene>
<dbReference type="VEuPathDB" id="FungiDB:GMDG_08388"/>
<dbReference type="GO" id="GO:0008270">
    <property type="term" value="F:zinc ion binding"/>
    <property type="evidence" value="ECO:0007669"/>
    <property type="project" value="UniProtKB-KW"/>
</dbReference>
<dbReference type="InterPro" id="IPR049326">
    <property type="entry name" value="Rhodopsin_dom_fungi"/>
</dbReference>
<feature type="transmembrane region" description="Helical" evidence="8">
    <location>
        <begin position="84"/>
        <end position="106"/>
    </location>
</feature>
<evidence type="ECO:0000256" key="3">
    <source>
        <dbReference type="ARBA" id="ARBA00022989"/>
    </source>
</evidence>
<feature type="transmembrane region" description="Helical" evidence="8">
    <location>
        <begin position="118"/>
        <end position="135"/>
    </location>
</feature>
<dbReference type="InterPro" id="IPR001878">
    <property type="entry name" value="Znf_CCHC"/>
</dbReference>
<dbReference type="eggNOG" id="ENOG502SMQG">
    <property type="taxonomic scope" value="Eukaryota"/>
</dbReference>
<dbReference type="GeneID" id="36283911"/>
<dbReference type="VEuPathDB" id="FungiDB:GMDG_04824"/>
<dbReference type="SMART" id="SM00343">
    <property type="entry name" value="ZnF_C2HC"/>
    <property type="match status" value="1"/>
</dbReference>
<accession>A0A177AMG3</accession>
<comment type="similarity">
    <text evidence="5">Belongs to the SAT4 family.</text>
</comment>
<dbReference type="InterPro" id="IPR036875">
    <property type="entry name" value="Znf_CCHC_sf"/>
</dbReference>
<dbReference type="EMBL" id="KV441387">
    <property type="protein sequence ID" value="OAF62682.1"/>
    <property type="molecule type" value="Genomic_DNA"/>
</dbReference>
<dbReference type="AlphaFoldDB" id="A0A177AMG3"/>
<dbReference type="PROSITE" id="PS50158">
    <property type="entry name" value="ZF_CCHC"/>
    <property type="match status" value="1"/>
</dbReference>
<reference evidence="10" key="1">
    <citation type="submission" date="2016-03" db="EMBL/GenBank/DDBJ databases">
        <title>Updated assembly of Pseudogymnoascus destructans, the fungus causing white-nose syndrome of bats.</title>
        <authorList>
            <person name="Palmer J.M."/>
            <person name="Drees K.P."/>
            <person name="Foster J.T."/>
            <person name="Lindner D.L."/>
        </authorList>
    </citation>
    <scope>NUCLEOTIDE SEQUENCE [LARGE SCALE GENOMIC DNA]</scope>
    <source>
        <strain evidence="10">20631-21</strain>
    </source>
</reference>